<dbReference type="Gene3D" id="3.40.50.20">
    <property type="match status" value="1"/>
</dbReference>
<evidence type="ECO:0000256" key="1">
    <source>
        <dbReference type="PROSITE-ProRule" id="PRU00409"/>
    </source>
</evidence>
<dbReference type="InterPro" id="IPR048764">
    <property type="entry name" value="PylC_N"/>
</dbReference>
<dbReference type="Gene3D" id="3.30.470.20">
    <property type="entry name" value="ATP-grasp fold, B domain"/>
    <property type="match status" value="1"/>
</dbReference>
<sequence>MNILITSIGQKTNLAKYFRRALANEGGGQVLGADSNSSVLGKHFVDKFIRSPDSDSQGYANWLLNVIEAHEIRLVVPTRDGELSTLSSLVEVAWSRSRCRILVPASETLHYCLDKSRFSQWCHENNFKQPNPLSFHTLKEADVPFIIKPRTGSGAKDIKVVHDWDEWCEIQPVSDKKYIVQEYVQHSPEYSIDLFVDWHGEIKSVVPRIRLSVSRGETIHGRVDLDAEIIEQSSRLARTLGLVGHNTIQCFKRDSAVLFTEVNARYGGGFTLGVESGADTPRFIVREVLGKDIHFNRDQLVDQLEMVRIQKDIFTSGTTRRKVYCFDLDGTLCTESCTYEEAKPIQLMIDKVNRLYGQGHEIVIATARGASSGISWRTLIEEQLNAWGVQYHRLVTDKPFADYYIDNKSIDVLEFI</sequence>
<dbReference type="AlphaFoldDB" id="A0A1Y0I9H4"/>
<dbReference type="InterPro" id="IPR013815">
    <property type="entry name" value="ATP_grasp_subdomain_1"/>
</dbReference>
<proteinExistence type="predicted"/>
<dbReference type="PROSITE" id="PS50975">
    <property type="entry name" value="ATP_GRASP"/>
    <property type="match status" value="1"/>
</dbReference>
<dbReference type="InterPro" id="IPR011761">
    <property type="entry name" value="ATP-grasp"/>
</dbReference>
<dbReference type="Proteomes" id="UP000196027">
    <property type="component" value="Chromosome"/>
</dbReference>
<accession>A0A1Y0I9H4</accession>
<keyword evidence="1" id="KW-0067">ATP-binding</keyword>
<feature type="domain" description="ATP-grasp" evidence="2">
    <location>
        <begin position="110"/>
        <end position="289"/>
    </location>
</feature>
<dbReference type="SUPFAM" id="SSF56784">
    <property type="entry name" value="HAD-like"/>
    <property type="match status" value="1"/>
</dbReference>
<dbReference type="InterPro" id="IPR023214">
    <property type="entry name" value="HAD_sf"/>
</dbReference>
<dbReference type="KEGG" id="ome:OLMES_3134"/>
<dbReference type="InterPro" id="IPR036412">
    <property type="entry name" value="HAD-like_sf"/>
</dbReference>
<evidence type="ECO:0000259" key="2">
    <source>
        <dbReference type="PROSITE" id="PS50975"/>
    </source>
</evidence>
<dbReference type="Pfam" id="PF21360">
    <property type="entry name" value="PylC-like_N"/>
    <property type="match status" value="1"/>
</dbReference>
<dbReference type="Gene3D" id="3.30.1490.20">
    <property type="entry name" value="ATP-grasp fold, A domain"/>
    <property type="match status" value="1"/>
</dbReference>
<dbReference type="GO" id="GO:0003824">
    <property type="term" value="F:catalytic activity"/>
    <property type="evidence" value="ECO:0007669"/>
    <property type="project" value="UniProtKB-ARBA"/>
</dbReference>
<dbReference type="GO" id="GO:0005524">
    <property type="term" value="F:ATP binding"/>
    <property type="evidence" value="ECO:0007669"/>
    <property type="project" value="UniProtKB-UniRule"/>
</dbReference>
<protein>
    <submittedName>
        <fullName evidence="3">CarB protein</fullName>
    </submittedName>
</protein>
<dbReference type="Pfam" id="PF15632">
    <property type="entry name" value="ATPgrasp_Ter"/>
    <property type="match status" value="1"/>
</dbReference>
<keyword evidence="4" id="KW-1185">Reference proteome</keyword>
<reference evidence="3 4" key="1">
    <citation type="submission" date="2017-05" db="EMBL/GenBank/DDBJ databases">
        <title>Genomic insights into alkan degradation activity of Oleiphilus messinensis.</title>
        <authorList>
            <person name="Kozyavkin S.A."/>
            <person name="Slesarev A.I."/>
            <person name="Golyshin P.N."/>
            <person name="Korzhenkov A."/>
            <person name="Golyshina O.N."/>
            <person name="Toshchakov S.V."/>
        </authorList>
    </citation>
    <scope>NUCLEOTIDE SEQUENCE [LARGE SCALE GENOMIC DNA]</scope>
    <source>
        <strain evidence="3 4">ME102</strain>
    </source>
</reference>
<dbReference type="Gene3D" id="3.40.50.1000">
    <property type="entry name" value="HAD superfamily/HAD-like"/>
    <property type="match status" value="1"/>
</dbReference>
<keyword evidence="1" id="KW-0547">Nucleotide-binding</keyword>
<evidence type="ECO:0000313" key="4">
    <source>
        <dbReference type="Proteomes" id="UP000196027"/>
    </source>
</evidence>
<dbReference type="EMBL" id="CP021425">
    <property type="protein sequence ID" value="ARU57177.1"/>
    <property type="molecule type" value="Genomic_DNA"/>
</dbReference>
<gene>
    <name evidence="3" type="ORF">OLMES_3134</name>
</gene>
<organism evidence="3 4">
    <name type="scientific">Oleiphilus messinensis</name>
    <dbReference type="NCBI Taxonomy" id="141451"/>
    <lineage>
        <taxon>Bacteria</taxon>
        <taxon>Pseudomonadati</taxon>
        <taxon>Pseudomonadota</taxon>
        <taxon>Gammaproteobacteria</taxon>
        <taxon>Oceanospirillales</taxon>
        <taxon>Oleiphilaceae</taxon>
        <taxon>Oleiphilus</taxon>
    </lineage>
</organism>
<dbReference type="GO" id="GO:0046872">
    <property type="term" value="F:metal ion binding"/>
    <property type="evidence" value="ECO:0007669"/>
    <property type="project" value="InterPro"/>
</dbReference>
<name>A0A1Y0I9H4_9GAMM</name>
<dbReference type="RefSeq" id="WP_087462099.1">
    <property type="nucleotide sequence ID" value="NZ_CP021425.1"/>
</dbReference>
<dbReference type="SUPFAM" id="SSF56059">
    <property type="entry name" value="Glutathione synthetase ATP-binding domain-like"/>
    <property type="match status" value="1"/>
</dbReference>
<evidence type="ECO:0000313" key="3">
    <source>
        <dbReference type="EMBL" id="ARU57177.1"/>
    </source>
</evidence>
<dbReference type="OrthoDB" id="9765608at2"/>